<dbReference type="InterPro" id="IPR037185">
    <property type="entry name" value="EmrE-like"/>
</dbReference>
<evidence type="ECO:0000256" key="5">
    <source>
        <dbReference type="SAM" id="Phobius"/>
    </source>
</evidence>
<evidence type="ECO:0000256" key="3">
    <source>
        <dbReference type="ARBA" id="ARBA00022989"/>
    </source>
</evidence>
<dbReference type="eggNOG" id="KOG2922">
    <property type="taxonomic scope" value="Eukaryota"/>
</dbReference>
<name>A0A0W4ZNV3_PNEJ7</name>
<evidence type="ECO:0000313" key="7">
    <source>
        <dbReference type="Proteomes" id="UP000053447"/>
    </source>
</evidence>
<feature type="transmembrane region" description="Helical" evidence="5">
    <location>
        <begin position="92"/>
        <end position="111"/>
    </location>
</feature>
<protein>
    <recommendedName>
        <fullName evidence="8">Magnesium transporter NIPA2</fullName>
    </recommendedName>
</protein>
<dbReference type="InterPro" id="IPR008521">
    <property type="entry name" value="Mg_trans_NIPA"/>
</dbReference>
<evidence type="ECO:0008006" key="8">
    <source>
        <dbReference type="Google" id="ProtNLM"/>
    </source>
</evidence>
<feature type="transmembrane region" description="Helical" evidence="5">
    <location>
        <begin position="282"/>
        <end position="303"/>
    </location>
</feature>
<feature type="transmembrane region" description="Helical" evidence="5">
    <location>
        <begin position="118"/>
        <end position="138"/>
    </location>
</feature>
<evidence type="ECO:0000313" key="6">
    <source>
        <dbReference type="EMBL" id="KTW30055.1"/>
    </source>
</evidence>
<dbReference type="OrthoDB" id="6428174at2759"/>
<dbReference type="SUPFAM" id="SSF103481">
    <property type="entry name" value="Multidrug resistance efflux transporter EmrE"/>
    <property type="match status" value="1"/>
</dbReference>
<dbReference type="PANTHER" id="PTHR12570">
    <property type="match status" value="1"/>
</dbReference>
<dbReference type="PROSITE" id="PS51257">
    <property type="entry name" value="PROKAR_LIPOPROTEIN"/>
    <property type="match status" value="1"/>
</dbReference>
<evidence type="ECO:0000256" key="4">
    <source>
        <dbReference type="ARBA" id="ARBA00023136"/>
    </source>
</evidence>
<feature type="transmembrane region" description="Helical" evidence="5">
    <location>
        <begin position="255"/>
        <end position="276"/>
    </location>
</feature>
<feature type="transmembrane region" description="Helical" evidence="5">
    <location>
        <begin position="158"/>
        <end position="178"/>
    </location>
</feature>
<dbReference type="GO" id="GO:0015095">
    <property type="term" value="F:magnesium ion transmembrane transporter activity"/>
    <property type="evidence" value="ECO:0007669"/>
    <property type="project" value="InterPro"/>
</dbReference>
<feature type="transmembrane region" description="Helical" evidence="5">
    <location>
        <begin position="6"/>
        <end position="24"/>
    </location>
</feature>
<dbReference type="Pfam" id="PF05653">
    <property type="entry name" value="Mg_trans_NIPA"/>
    <property type="match status" value="1"/>
</dbReference>
<feature type="transmembrane region" description="Helical" evidence="5">
    <location>
        <begin position="224"/>
        <end position="243"/>
    </location>
</feature>
<dbReference type="VEuPathDB" id="FungiDB:T551_01999"/>
<dbReference type="EMBL" id="LFWA01000008">
    <property type="protein sequence ID" value="KTW30055.1"/>
    <property type="molecule type" value="Genomic_DNA"/>
</dbReference>
<evidence type="ECO:0000256" key="2">
    <source>
        <dbReference type="ARBA" id="ARBA00022692"/>
    </source>
</evidence>
<accession>A0A0W4ZNV3</accession>
<dbReference type="GO" id="GO:0016020">
    <property type="term" value="C:membrane"/>
    <property type="evidence" value="ECO:0007669"/>
    <property type="project" value="UniProtKB-SubCell"/>
</dbReference>
<keyword evidence="2 5" id="KW-0812">Transmembrane</keyword>
<proteinExistence type="predicted"/>
<gene>
    <name evidence="6" type="ORF">T551_01999</name>
</gene>
<comment type="subcellular location">
    <subcellularLocation>
        <location evidence="1">Membrane</location>
        <topology evidence="1">Multi-pass membrane protein</topology>
    </subcellularLocation>
</comment>
<organism evidence="6 7">
    <name type="scientific">Pneumocystis jirovecii (strain RU7)</name>
    <name type="common">Human pneumocystis pneumonia agent</name>
    <dbReference type="NCBI Taxonomy" id="1408657"/>
    <lineage>
        <taxon>Eukaryota</taxon>
        <taxon>Fungi</taxon>
        <taxon>Dikarya</taxon>
        <taxon>Ascomycota</taxon>
        <taxon>Taphrinomycotina</taxon>
        <taxon>Pneumocystomycetes</taxon>
        <taxon>Pneumocystaceae</taxon>
        <taxon>Pneumocystis</taxon>
    </lineage>
</organism>
<dbReference type="STRING" id="1408657.A0A0W4ZNV3"/>
<dbReference type="RefSeq" id="XP_018229616.1">
    <property type="nucleotide sequence ID" value="XM_018374262.1"/>
</dbReference>
<dbReference type="Proteomes" id="UP000053447">
    <property type="component" value="Unassembled WGS sequence"/>
</dbReference>
<feature type="transmembrane region" description="Helical" evidence="5">
    <location>
        <begin position="185"/>
        <end position="212"/>
    </location>
</feature>
<keyword evidence="3 5" id="KW-1133">Transmembrane helix</keyword>
<keyword evidence="7" id="KW-1185">Reference proteome</keyword>
<comment type="caution">
    <text evidence="6">The sequence shown here is derived from an EMBL/GenBank/DDBJ whole genome shotgun (WGS) entry which is preliminary data.</text>
</comment>
<keyword evidence="4 5" id="KW-0472">Membrane</keyword>
<dbReference type="AlphaFoldDB" id="A0A0W4ZNV3"/>
<feature type="transmembrane region" description="Helical" evidence="5">
    <location>
        <begin position="68"/>
        <end position="86"/>
    </location>
</feature>
<sequence>MGKKLIGFILALASGCFIGASFVVKKKGLLDTTRNKGLAAGQGHAYLKNGIWWTGMLMCACEGMRRHWLIWIVAIGELFNFVAYAFASAILVTPLGAMSIVVSAIGSSIFLKERLSFVGKVGCAFCMVGVCIIVINAPEQQLAQTVQEIMKYIISRLFLIYTLVIFFICAVIALWIGPRWGDKSIFVYISIPSLIGGITVVCTQGFGISIVSAISGVPNQWNHWFLYFLGLCVILMIFIEINYLNKALNIFNTAIVTPVYFTYFTTCTIVSTAVLYRGFNGTSIAVATVFLGFLTIVGGVLLLQFSIGADNTSDTDMLSGDLSNVQKAADAETDADVLDPGPAAIRGTFTFKQVDRKFSQNSSNNFMKRISYSSVDFQKFSSTSRTFMSEGSVELGKMKKSSVDKTANLSESSNNEKVTSLRRNAIVSL</sequence>
<evidence type="ECO:0000256" key="1">
    <source>
        <dbReference type="ARBA" id="ARBA00004141"/>
    </source>
</evidence>
<dbReference type="PANTHER" id="PTHR12570:SF92">
    <property type="entry name" value="SPICHTHYIN, ISOFORM B"/>
    <property type="match status" value="1"/>
</dbReference>
<dbReference type="GeneID" id="28940517"/>
<reference evidence="7" key="1">
    <citation type="journal article" date="2016" name="Nat. Commun.">
        <title>Genome analysis of three Pneumocystis species reveals adaptation mechanisms to life exclusively in mammalian hosts.</title>
        <authorList>
            <person name="Ma L."/>
            <person name="Chen Z."/>
            <person name="Huang D.W."/>
            <person name="Kutty G."/>
            <person name="Ishihara M."/>
            <person name="Wang H."/>
            <person name="Abouelleil A."/>
            <person name="Bishop L."/>
            <person name="Davey E."/>
            <person name="Deng R."/>
            <person name="Deng X."/>
            <person name="Fan L."/>
            <person name="Fantoni G."/>
            <person name="Fitzgerald M."/>
            <person name="Gogineni E."/>
            <person name="Goldberg J.M."/>
            <person name="Handley G."/>
            <person name="Hu X."/>
            <person name="Huber C."/>
            <person name="Jiao X."/>
            <person name="Jones K."/>
            <person name="Levin J.Z."/>
            <person name="Liu Y."/>
            <person name="Macdonald P."/>
            <person name="Melnikov A."/>
            <person name="Raley C."/>
            <person name="Sassi M."/>
            <person name="Sherman B.T."/>
            <person name="Song X."/>
            <person name="Sykes S."/>
            <person name="Tran B."/>
            <person name="Walsh L."/>
            <person name="Xia Y."/>
            <person name="Yang J."/>
            <person name="Young S."/>
            <person name="Zeng Q."/>
            <person name="Zheng X."/>
            <person name="Stephens R."/>
            <person name="Nusbaum C."/>
            <person name="Birren B.W."/>
            <person name="Azadi P."/>
            <person name="Lempicki R.A."/>
            <person name="Cuomo C.A."/>
            <person name="Kovacs J.A."/>
        </authorList>
    </citation>
    <scope>NUCLEOTIDE SEQUENCE [LARGE SCALE GENOMIC DNA]</scope>
    <source>
        <strain evidence="7">RU7</strain>
    </source>
</reference>